<keyword evidence="9" id="KW-1185">Reference proteome</keyword>
<comment type="function">
    <text evidence="1">This protein may play a role in the biosynthesis of the prosthetic group of nitrogenase (FeMo cofactor).</text>
</comment>
<accession>A0ABX4S178</accession>
<proteinExistence type="inferred from homology"/>
<dbReference type="InterPro" id="IPR005973">
    <property type="entry name" value="NifE"/>
</dbReference>
<feature type="domain" description="Nitrogenase/oxidoreductase component 1" evidence="7">
    <location>
        <begin position="37"/>
        <end position="442"/>
    </location>
</feature>
<dbReference type="Proteomes" id="UP000234468">
    <property type="component" value="Unassembled WGS sequence"/>
</dbReference>
<evidence type="ECO:0000313" key="9">
    <source>
        <dbReference type="Proteomes" id="UP000234468"/>
    </source>
</evidence>
<evidence type="ECO:0000256" key="3">
    <source>
        <dbReference type="ARBA" id="ARBA00011002"/>
    </source>
</evidence>
<gene>
    <name evidence="8" type="ORF">A0G03_04290</name>
</gene>
<dbReference type="SUPFAM" id="SSF53807">
    <property type="entry name" value="Helical backbone' metal receptor"/>
    <property type="match status" value="1"/>
</dbReference>
<evidence type="ECO:0000259" key="7">
    <source>
        <dbReference type="Pfam" id="PF00148"/>
    </source>
</evidence>
<organism evidence="8 9">
    <name type="scientific">Pectobacterium peruviense</name>
    <dbReference type="NCBI Taxonomy" id="2066479"/>
    <lineage>
        <taxon>Bacteria</taxon>
        <taxon>Pseudomonadati</taxon>
        <taxon>Pseudomonadota</taxon>
        <taxon>Gammaproteobacteria</taxon>
        <taxon>Enterobacterales</taxon>
        <taxon>Pectobacteriaceae</taxon>
        <taxon>Pectobacterium</taxon>
    </lineage>
</organism>
<dbReference type="EMBL" id="LXFV01000058">
    <property type="protein sequence ID" value="PKX84263.1"/>
    <property type="molecule type" value="Genomic_DNA"/>
</dbReference>
<dbReference type="Gene3D" id="3.40.50.1980">
    <property type="entry name" value="Nitrogenase molybdenum iron protein domain"/>
    <property type="match status" value="1"/>
</dbReference>
<dbReference type="NCBIfam" id="TIGR01283">
    <property type="entry name" value="nifE"/>
    <property type="match status" value="1"/>
</dbReference>
<dbReference type="Pfam" id="PF00148">
    <property type="entry name" value="Oxidored_nitro"/>
    <property type="match status" value="1"/>
</dbReference>
<dbReference type="InterPro" id="IPR049939">
    <property type="entry name" value="NifE-like"/>
</dbReference>
<evidence type="ECO:0000256" key="5">
    <source>
        <dbReference type="ARBA" id="ARBA00023231"/>
    </source>
</evidence>
<name>A0ABX4S178_9GAMM</name>
<keyword evidence="5 6" id="KW-0535">Nitrogen fixation</keyword>
<comment type="similarity">
    <text evidence="3 6">Belongs to the NifD/NifK/NifE/NifN family.</text>
</comment>
<dbReference type="PANTHER" id="PTHR42956:SF1">
    <property type="entry name" value="NITROGENASE IRON-MOLYBDENUM COFACTOR BIOSYNTHESIS PROTEIN NIFE"/>
    <property type="match status" value="1"/>
</dbReference>
<reference evidence="8 9" key="1">
    <citation type="submission" date="2016-04" db="EMBL/GenBank/DDBJ databases">
        <title>New species of Pectobacterium.</title>
        <authorList>
            <person name="Waleron M."/>
            <person name="Misztak A.E."/>
            <person name="Waleron K."/>
        </authorList>
    </citation>
    <scope>NUCLEOTIDE SEQUENCE [LARGE SCALE GENOMIC DNA]</scope>
    <source>
        <strain evidence="8 9">IFB5232</strain>
    </source>
</reference>
<protein>
    <recommendedName>
        <fullName evidence="4">Nitrogenase iron-molybdenum cofactor biosynthesis protein NifE</fullName>
    </recommendedName>
</protein>
<evidence type="ECO:0000256" key="2">
    <source>
        <dbReference type="ARBA" id="ARBA00005155"/>
    </source>
</evidence>
<evidence type="ECO:0000256" key="6">
    <source>
        <dbReference type="RuleBase" id="RU004021"/>
    </source>
</evidence>
<dbReference type="PROSITE" id="PS00699">
    <property type="entry name" value="NITROGENASE_1_1"/>
    <property type="match status" value="1"/>
</dbReference>
<dbReference type="RefSeq" id="WP_048259549.1">
    <property type="nucleotide sequence ID" value="NZ_AODU01000010.1"/>
</dbReference>
<dbReference type="PROSITE" id="PS00090">
    <property type="entry name" value="NITROGENASE_1_2"/>
    <property type="match status" value="1"/>
</dbReference>
<comment type="pathway">
    <text evidence="2">Cofactor biosynthesis; Fe-Mo cofactor biosynthesis.</text>
</comment>
<evidence type="ECO:0000256" key="4">
    <source>
        <dbReference type="ARBA" id="ARBA00013280"/>
    </source>
</evidence>
<dbReference type="Gene3D" id="3.40.50.12380">
    <property type="entry name" value="Nitrogenase MoFe cofactor biosynthesis protein NifE, C-terminal"/>
    <property type="match status" value="1"/>
</dbReference>
<dbReference type="InterPro" id="IPR000318">
    <property type="entry name" value="Nase_comp1_CS"/>
</dbReference>
<evidence type="ECO:0000256" key="1">
    <source>
        <dbReference type="ARBA" id="ARBA00003171"/>
    </source>
</evidence>
<dbReference type="InterPro" id="IPR000510">
    <property type="entry name" value="Nase/OxRdtase_comp1"/>
</dbReference>
<evidence type="ECO:0000313" key="8">
    <source>
        <dbReference type="EMBL" id="PKX84263.1"/>
    </source>
</evidence>
<comment type="caution">
    <text evidence="8">The sequence shown here is derived from an EMBL/GenBank/DDBJ whole genome shotgun (WGS) entry which is preliminary data.</text>
</comment>
<sequence length="457" mass="50087">MKGNEILALLDEPACEHNHKQKSGCSAPKPGATAGGCAFDGAQITLLPLADVAHLVHGPIGCAGSSWDNRGSQSSGPAINRLGFTTDLNEQDVIMGRGERRLFHAVRHIVERYDPAAVFIYNTCVPAMEGDDIEAVCRAASVAVGVPVIAVDAAGFYGSKNLGNRLAGEVMVKQVIGTREPAPWRDDTPFSPAQRHDIGLIGEFNIAGEFWHVQPLLDELGIRVLGNLSGDGRFAEIQTMHRAQVNMLVCSRALINVARTLEQRYGTPWFEGSFYGVRAMSDALRQLAGMLDDPDLMQRTETVIAREEATAQQALAPYRERLQGRKVLLYTGGVKSWSVVSALQDLGMIVVATGTRKSTEEDKQRIRELMGDDAIMLDEGNARTLLDVAYRYGADLMIAGGRNMYTAYKARLPFLDINQEREHAYAGYRGIVTLAEQLCLTLESPIWAQTHQRAPWH</sequence>
<dbReference type="PANTHER" id="PTHR42956">
    <property type="entry name" value="NITROGENASE IRON-MOLYBDENUM COFACTOR BIOSYNTHESIS PROTEIN NIFE"/>
    <property type="match status" value="1"/>
</dbReference>